<organism evidence="13 14">
    <name type="scientific">Truncatella angustata</name>
    <dbReference type="NCBI Taxonomy" id="152316"/>
    <lineage>
        <taxon>Eukaryota</taxon>
        <taxon>Fungi</taxon>
        <taxon>Dikarya</taxon>
        <taxon>Ascomycota</taxon>
        <taxon>Pezizomycotina</taxon>
        <taxon>Sordariomycetes</taxon>
        <taxon>Xylariomycetidae</taxon>
        <taxon>Amphisphaeriales</taxon>
        <taxon>Sporocadaceae</taxon>
        <taxon>Truncatella</taxon>
    </lineage>
</organism>
<dbReference type="InterPro" id="IPR000924">
    <property type="entry name" value="Glu/Gln-tRNA-synth"/>
</dbReference>
<dbReference type="AlphaFoldDB" id="A0A9P9A4L3"/>
<evidence type="ECO:0000256" key="7">
    <source>
        <dbReference type="ARBA" id="ARBA00022917"/>
    </source>
</evidence>
<comment type="similarity">
    <text evidence="2">Belongs to the class-I aminoacyl-tRNA synthetase family. Glutamate--tRNA ligase type 1 subfamily.</text>
</comment>
<sequence length="632" mass="69952">MRTLFQLPGPLRGQVWVHPARVFKRRYAFKGRPAHLDQPVDAAAAKDSLLPETPARTRFAPSPTGYLHLGSLRTALYNYLLAKATGGQFLLRLEDTDQSRLVRDAEPRLYEDLKWAGLNWDEGPDVGGPYGPYKQSERLDLYHEHANDLLASGQAYRCFCTPEDLEALKRYNMETSPNGSGQGNYNGKCTHVSTSESDRRAANGEPHCIRFRSIGKPEVRDLVYGRYSKPEKEDDFIIIKRDGFPTYHFANIIDDHAMGVTHVVRGAEWLVSTPRHAMLYDAFQWTAPIFAHVGLLCNSAGQKLSKRSGDIDISSYRDKGILPVALLNYAVLLGWSPGRGEKGTSEIMDLEEMIKKFHLRFTKGNIKISNKLPFIQTKHTARHLASLTEPEFERLYLPSIKETVANIHSSEDTRPGTLVPALRASPGAGGDLDLATTTAHSHLLSLFALDRKAFDGDVSKFVLRNRYLIWQTPADLLSGALSSSLSSFSSLHLLPSSATATTKPDRDQVLDGAETAVSPRALVSMFDMVLTEQIPEEAWSSSSSGFALEERINALCNQIYAQPRAVDDGDAASPNGAKRWGHQLLRWVLFAGQPGPAMVQSMLLLGRDEVLKRVGIAGEAARKFKVADKGTV</sequence>
<dbReference type="SUPFAM" id="SSF52374">
    <property type="entry name" value="Nucleotidylyl transferase"/>
    <property type="match status" value="1"/>
</dbReference>
<dbReference type="GO" id="GO:0004818">
    <property type="term" value="F:glutamate-tRNA ligase activity"/>
    <property type="evidence" value="ECO:0007669"/>
    <property type="project" value="UniProtKB-EC"/>
</dbReference>
<evidence type="ECO:0000313" key="13">
    <source>
        <dbReference type="EMBL" id="KAH6661278.1"/>
    </source>
</evidence>
<dbReference type="GeneID" id="70138339"/>
<dbReference type="PRINTS" id="PR00987">
    <property type="entry name" value="TRNASYNTHGLU"/>
</dbReference>
<dbReference type="GO" id="GO:0005739">
    <property type="term" value="C:mitochondrion"/>
    <property type="evidence" value="ECO:0007669"/>
    <property type="project" value="UniProtKB-SubCell"/>
</dbReference>
<dbReference type="InterPro" id="IPR008925">
    <property type="entry name" value="aa_tRNA-synth_I_cd-bd_sf"/>
</dbReference>
<keyword evidence="6 11" id="KW-0067">ATP-binding</keyword>
<evidence type="ECO:0000256" key="8">
    <source>
        <dbReference type="ARBA" id="ARBA00023146"/>
    </source>
</evidence>
<evidence type="ECO:0000256" key="11">
    <source>
        <dbReference type="RuleBase" id="RU363037"/>
    </source>
</evidence>
<dbReference type="PANTHER" id="PTHR43311">
    <property type="entry name" value="GLUTAMATE--TRNA LIGASE"/>
    <property type="match status" value="1"/>
</dbReference>
<dbReference type="InterPro" id="IPR033910">
    <property type="entry name" value="GluRS_core"/>
</dbReference>
<dbReference type="NCBIfam" id="TIGR00464">
    <property type="entry name" value="gltX_bact"/>
    <property type="match status" value="1"/>
</dbReference>
<dbReference type="PANTHER" id="PTHR43311:SF2">
    <property type="entry name" value="GLUTAMATE--TRNA LIGASE, MITOCHONDRIAL-RELATED"/>
    <property type="match status" value="1"/>
</dbReference>
<dbReference type="OrthoDB" id="428822at2759"/>
<dbReference type="EMBL" id="JAGPXC010000001">
    <property type="protein sequence ID" value="KAH6661278.1"/>
    <property type="molecule type" value="Genomic_DNA"/>
</dbReference>
<dbReference type="GO" id="GO:0000049">
    <property type="term" value="F:tRNA binding"/>
    <property type="evidence" value="ECO:0007669"/>
    <property type="project" value="InterPro"/>
</dbReference>
<evidence type="ECO:0000256" key="9">
    <source>
        <dbReference type="ARBA" id="ARBA00030865"/>
    </source>
</evidence>
<feature type="domain" description="Glutamyl/glutaminyl-tRNA synthetase class Ib catalytic" evidence="12">
    <location>
        <begin position="56"/>
        <end position="362"/>
    </location>
</feature>
<reference evidence="13" key="1">
    <citation type="journal article" date="2021" name="Nat. Commun.">
        <title>Genetic determinants of endophytism in the Arabidopsis root mycobiome.</title>
        <authorList>
            <person name="Mesny F."/>
            <person name="Miyauchi S."/>
            <person name="Thiergart T."/>
            <person name="Pickel B."/>
            <person name="Atanasova L."/>
            <person name="Karlsson M."/>
            <person name="Huettel B."/>
            <person name="Barry K.W."/>
            <person name="Haridas S."/>
            <person name="Chen C."/>
            <person name="Bauer D."/>
            <person name="Andreopoulos W."/>
            <person name="Pangilinan J."/>
            <person name="LaButti K."/>
            <person name="Riley R."/>
            <person name="Lipzen A."/>
            <person name="Clum A."/>
            <person name="Drula E."/>
            <person name="Henrissat B."/>
            <person name="Kohler A."/>
            <person name="Grigoriev I.V."/>
            <person name="Martin F.M."/>
            <person name="Hacquard S."/>
        </authorList>
    </citation>
    <scope>NUCLEOTIDE SEQUENCE</scope>
    <source>
        <strain evidence="13">MPI-SDFR-AT-0073</strain>
    </source>
</reference>
<comment type="subcellular location">
    <subcellularLocation>
        <location evidence="1">Mitochondrion</location>
    </subcellularLocation>
</comment>
<evidence type="ECO:0000256" key="4">
    <source>
        <dbReference type="ARBA" id="ARBA00022598"/>
    </source>
</evidence>
<evidence type="ECO:0000256" key="2">
    <source>
        <dbReference type="ARBA" id="ARBA00007894"/>
    </source>
</evidence>
<dbReference type="CDD" id="cd00808">
    <property type="entry name" value="GluRS_core"/>
    <property type="match status" value="1"/>
</dbReference>
<dbReference type="InterPro" id="IPR049940">
    <property type="entry name" value="GluQ/Sye"/>
</dbReference>
<dbReference type="RefSeq" id="XP_045965409.1">
    <property type="nucleotide sequence ID" value="XM_046109448.1"/>
</dbReference>
<dbReference type="FunFam" id="3.40.50.620:FF:000045">
    <property type="entry name" value="Glutamate--tRNA ligase, mitochondrial"/>
    <property type="match status" value="1"/>
</dbReference>
<dbReference type="SUPFAM" id="SSF48163">
    <property type="entry name" value="An anticodon-binding domain of class I aminoacyl-tRNA synthetases"/>
    <property type="match status" value="1"/>
</dbReference>
<dbReference type="InterPro" id="IPR020058">
    <property type="entry name" value="Glu/Gln-tRNA-synth_Ib_cat-dom"/>
</dbReference>
<dbReference type="InterPro" id="IPR014729">
    <property type="entry name" value="Rossmann-like_a/b/a_fold"/>
</dbReference>
<keyword evidence="5 11" id="KW-0547">Nucleotide-binding</keyword>
<keyword evidence="7 11" id="KW-0648">Protein biosynthesis</keyword>
<gene>
    <name evidence="13" type="ORF">BKA67DRAFT_80929</name>
</gene>
<evidence type="ECO:0000256" key="3">
    <source>
        <dbReference type="ARBA" id="ARBA00012835"/>
    </source>
</evidence>
<dbReference type="EC" id="6.1.1.17" evidence="3"/>
<keyword evidence="8 11" id="KW-0030">Aminoacyl-tRNA synthetase</keyword>
<dbReference type="GO" id="GO:0006424">
    <property type="term" value="P:glutamyl-tRNA aminoacylation"/>
    <property type="evidence" value="ECO:0007669"/>
    <property type="project" value="InterPro"/>
</dbReference>
<evidence type="ECO:0000259" key="12">
    <source>
        <dbReference type="Pfam" id="PF00749"/>
    </source>
</evidence>
<evidence type="ECO:0000256" key="1">
    <source>
        <dbReference type="ARBA" id="ARBA00004173"/>
    </source>
</evidence>
<dbReference type="Proteomes" id="UP000758603">
    <property type="component" value="Unassembled WGS sequence"/>
</dbReference>
<dbReference type="Pfam" id="PF00749">
    <property type="entry name" value="tRNA-synt_1c"/>
    <property type="match status" value="1"/>
</dbReference>
<dbReference type="Gene3D" id="3.40.50.620">
    <property type="entry name" value="HUPs"/>
    <property type="match status" value="1"/>
</dbReference>
<accession>A0A9P9A4L3</accession>
<dbReference type="InterPro" id="IPR004527">
    <property type="entry name" value="Glu-tRNA-ligase_bac/mito"/>
</dbReference>
<keyword evidence="4 11" id="KW-0436">Ligase</keyword>
<comment type="caution">
    <text evidence="13">The sequence shown here is derived from an EMBL/GenBank/DDBJ whole genome shotgun (WGS) entry which is preliminary data.</text>
</comment>
<dbReference type="GO" id="GO:0008270">
    <property type="term" value="F:zinc ion binding"/>
    <property type="evidence" value="ECO:0007669"/>
    <property type="project" value="InterPro"/>
</dbReference>
<dbReference type="GO" id="GO:0005524">
    <property type="term" value="F:ATP binding"/>
    <property type="evidence" value="ECO:0007669"/>
    <property type="project" value="UniProtKB-KW"/>
</dbReference>
<evidence type="ECO:0000256" key="6">
    <source>
        <dbReference type="ARBA" id="ARBA00022840"/>
    </source>
</evidence>
<name>A0A9P9A4L3_9PEZI</name>
<evidence type="ECO:0000256" key="10">
    <source>
        <dbReference type="ARBA" id="ARBA00072917"/>
    </source>
</evidence>
<proteinExistence type="inferred from homology"/>
<evidence type="ECO:0000256" key="5">
    <source>
        <dbReference type="ARBA" id="ARBA00022741"/>
    </source>
</evidence>
<protein>
    <recommendedName>
        <fullName evidence="10">Glutamate--tRNA ligase, mitochondrial</fullName>
        <ecNumber evidence="3">6.1.1.17</ecNumber>
    </recommendedName>
    <alternativeName>
        <fullName evidence="9">Glutamyl-tRNA synthetase</fullName>
    </alternativeName>
</protein>
<evidence type="ECO:0000313" key="14">
    <source>
        <dbReference type="Proteomes" id="UP000758603"/>
    </source>
</evidence>
<keyword evidence="14" id="KW-1185">Reference proteome</keyword>
<dbReference type="HAMAP" id="MF_00022">
    <property type="entry name" value="Glu_tRNA_synth_type1"/>
    <property type="match status" value="1"/>
</dbReference>